<feature type="transmembrane region" description="Helical" evidence="1">
    <location>
        <begin position="188"/>
        <end position="207"/>
    </location>
</feature>
<dbReference type="KEGG" id="lzh:D1B17_10575"/>
<dbReference type="PANTHER" id="PTHR37810:SF5">
    <property type="entry name" value="IMMUNITY PROTEIN SDPI"/>
    <property type="match status" value="1"/>
</dbReference>
<keyword evidence="1" id="KW-0472">Membrane</keyword>
<gene>
    <name evidence="3" type="ORF">D1B17_10575</name>
</gene>
<dbReference type="Proteomes" id="UP000267208">
    <property type="component" value="Chromosome"/>
</dbReference>
<keyword evidence="4" id="KW-1185">Reference proteome</keyword>
<proteinExistence type="predicted"/>
<feature type="transmembrane region" description="Helical" evidence="1">
    <location>
        <begin position="83"/>
        <end position="108"/>
    </location>
</feature>
<dbReference type="InterPro" id="IPR026272">
    <property type="entry name" value="SdpI"/>
</dbReference>
<reference evidence="4" key="1">
    <citation type="submission" date="2018-08" db="EMBL/GenBank/DDBJ databases">
        <title>Genome of Lactobacillus sp. HBUAS52074.</title>
        <authorList>
            <person name="Guo Z."/>
            <person name="Zhang Z.D."/>
        </authorList>
    </citation>
    <scope>NUCLEOTIDE SEQUENCE [LARGE SCALE GENOMIC DNA]</scope>
    <source>
        <strain evidence="4">HBUAS52074</strain>
    </source>
</reference>
<dbReference type="InterPro" id="IPR025962">
    <property type="entry name" value="SdpI/YhfL"/>
</dbReference>
<feature type="transmembrane region" description="Helical" evidence="1">
    <location>
        <begin position="46"/>
        <end position="71"/>
    </location>
</feature>
<feature type="transmembrane region" description="Helical" evidence="1">
    <location>
        <begin position="120"/>
        <end position="138"/>
    </location>
</feature>
<accession>A0A386PSN0</accession>
<organism evidence="3 4">
    <name type="scientific">Companilactobacillus zhachilii</name>
    <dbReference type="NCBI Taxonomy" id="2304606"/>
    <lineage>
        <taxon>Bacteria</taxon>
        <taxon>Bacillati</taxon>
        <taxon>Bacillota</taxon>
        <taxon>Bacilli</taxon>
        <taxon>Lactobacillales</taxon>
        <taxon>Lactobacillaceae</taxon>
        <taxon>Companilactobacillus</taxon>
    </lineage>
</organism>
<dbReference type="Pfam" id="PF07853">
    <property type="entry name" value="DUF1648"/>
    <property type="match status" value="1"/>
</dbReference>
<dbReference type="OrthoDB" id="9808690at2"/>
<protein>
    <submittedName>
        <fullName evidence="3">DUF1648 domain-containing protein</fullName>
    </submittedName>
</protein>
<evidence type="ECO:0000256" key="1">
    <source>
        <dbReference type="SAM" id="Phobius"/>
    </source>
</evidence>
<dbReference type="InterPro" id="IPR012867">
    <property type="entry name" value="DUF1648"/>
</dbReference>
<dbReference type="Pfam" id="PF13630">
    <property type="entry name" value="SdpI"/>
    <property type="match status" value="1"/>
</dbReference>
<evidence type="ECO:0000313" key="3">
    <source>
        <dbReference type="EMBL" id="AYE39051.1"/>
    </source>
</evidence>
<evidence type="ECO:0000259" key="2">
    <source>
        <dbReference type="Pfam" id="PF07853"/>
    </source>
</evidence>
<dbReference type="GO" id="GO:0009636">
    <property type="term" value="P:response to toxic substance"/>
    <property type="evidence" value="ECO:0007669"/>
    <property type="project" value="TreeGrafter"/>
</dbReference>
<feature type="domain" description="DUF1648" evidence="2">
    <location>
        <begin position="13"/>
        <end position="60"/>
    </location>
</feature>
<keyword evidence="1" id="KW-0812">Transmembrane</keyword>
<dbReference type="AlphaFoldDB" id="A0A386PSN0"/>
<dbReference type="PANTHER" id="PTHR37810">
    <property type="entry name" value="IMMUNITY PROTEIN SDPI"/>
    <property type="match status" value="1"/>
</dbReference>
<dbReference type="EMBL" id="CP031933">
    <property type="protein sequence ID" value="AYE39051.1"/>
    <property type="molecule type" value="Genomic_DNA"/>
</dbReference>
<dbReference type="PIRSF" id="PIRSF038959">
    <property type="entry name" value="SdpI"/>
    <property type="match status" value="1"/>
</dbReference>
<sequence>MKKKSLVFLILLLLIWLPTGIDLLLWNKLPAELPMHFNSQMIADSWGPKAMAVFILPTILTVAQSVIFLLIKHDARKNAVKDWIVYLVLAIMPIISFFLNFVILSTALGDNTYFQQQATVNLLSGIILIILGVPMNSLKPNKVIGIRLPWTMESNENWRLTHRLGSKTFICGGIFELVAAIFTYTLLFIPILVIVTLIPIIYSYVLYQKGI</sequence>
<name>A0A386PSN0_9LACO</name>
<keyword evidence="1" id="KW-1133">Transmembrane helix</keyword>
<dbReference type="RefSeq" id="WP_120143275.1">
    <property type="nucleotide sequence ID" value="NZ_CP031933.2"/>
</dbReference>
<evidence type="ECO:0000313" key="4">
    <source>
        <dbReference type="Proteomes" id="UP000267208"/>
    </source>
</evidence>